<dbReference type="Pfam" id="PF07707">
    <property type="entry name" value="BACK"/>
    <property type="match status" value="1"/>
</dbReference>
<sequence>MNDPGGQVECSSQACSSNHEEYCEHCHKVTSYLNQLRKTGKFCDVVLLVGEETFPAHKALLCSAGGYFSAMFEHDLREKNAREIELPTVCPSIMDGVLDYIYTGEINLGDLTQSQNVLIAADYLNLARLREASMVHMKSFLTTSNFLHTLTFAEQYNFEELSEIVCCFAQSNFTAIVQERKHLEFTVDQLVKVLKSDDLVVEKEEYVFDAIVQWIMHHPGKEGNISTLFPHVRLCEIPESTIVDKILRENLILSNENSLNVALAHLKEVMYLKGFCDDQVAANRKPRQVVEAVILLSGSNQPLCYIQSMQGWYLMPSMQWEHKNTPITLCNGKLYVTSGRSGIGLIAQTEYYNPQTNTWSSTGSLPASNYWPGLVSLHGFLYLVGGRTPTSRLKTVWRYDPRINQWDMVSSLREERSGPAVVTCMNHIYAIGGRKNPNEDLSTCERYSPQTNEWKQVASMKTGRSLAAAATIGHRIFVIGGSEDSGMYQLAIPTNEVYDCLLDEWSLIARCHADRVAPGICSLANNIYIFGGRNQQQSLTTVEVYDSTTDKWQVTSNCDKLLNTFSISCCVFYLPKKHLQTFTRLTNNAGQNLDC</sequence>
<dbReference type="PROSITE" id="PS50097">
    <property type="entry name" value="BTB"/>
    <property type="match status" value="1"/>
</dbReference>
<dbReference type="PIRSF" id="PIRSF037037">
    <property type="entry name" value="Kelch-like_protein_gigaxonin"/>
    <property type="match status" value="1"/>
</dbReference>
<dbReference type="InterPro" id="IPR011705">
    <property type="entry name" value="BACK"/>
</dbReference>
<dbReference type="Gene3D" id="3.30.710.10">
    <property type="entry name" value="Potassium Channel Kv1.1, Chain A"/>
    <property type="match status" value="1"/>
</dbReference>
<dbReference type="Gene3D" id="1.25.40.420">
    <property type="match status" value="1"/>
</dbReference>
<keyword evidence="2" id="KW-1185">Reference proteome</keyword>
<dbReference type="InterPro" id="IPR006652">
    <property type="entry name" value="Kelch_1"/>
</dbReference>
<gene>
    <name evidence="1" type="ORF">PACLA_8A063987</name>
</gene>
<dbReference type="AlphaFoldDB" id="A0A7D9HI77"/>
<dbReference type="PANTHER" id="PTHR45632">
    <property type="entry name" value="LD33804P"/>
    <property type="match status" value="1"/>
</dbReference>
<dbReference type="InterPro" id="IPR011333">
    <property type="entry name" value="SKP1/BTB/POZ_sf"/>
</dbReference>
<dbReference type="OrthoDB" id="5955889at2759"/>
<name>A0A7D9HI77_PARCT</name>
<comment type="caution">
    <text evidence="1">The sequence shown here is derived from an EMBL/GenBank/DDBJ whole genome shotgun (WGS) entry which is preliminary data.</text>
</comment>
<accession>A0A7D9HI77</accession>
<dbReference type="Proteomes" id="UP001152795">
    <property type="component" value="Unassembled WGS sequence"/>
</dbReference>
<dbReference type="CDD" id="cd18186">
    <property type="entry name" value="BTB_POZ_ZBTB_KLHL-like"/>
    <property type="match status" value="1"/>
</dbReference>
<reference evidence="1" key="1">
    <citation type="submission" date="2020-04" db="EMBL/GenBank/DDBJ databases">
        <authorList>
            <person name="Alioto T."/>
            <person name="Alioto T."/>
            <person name="Gomez Garrido J."/>
        </authorList>
    </citation>
    <scope>NUCLEOTIDE SEQUENCE</scope>
    <source>
        <strain evidence="1">A484AB</strain>
    </source>
</reference>
<dbReference type="Pfam" id="PF01344">
    <property type="entry name" value="Kelch_1"/>
    <property type="match status" value="5"/>
</dbReference>
<dbReference type="InterPro" id="IPR017096">
    <property type="entry name" value="BTB-kelch_protein"/>
</dbReference>
<evidence type="ECO:0000313" key="2">
    <source>
        <dbReference type="Proteomes" id="UP001152795"/>
    </source>
</evidence>
<evidence type="ECO:0000313" key="1">
    <source>
        <dbReference type="EMBL" id="CAB3981303.1"/>
    </source>
</evidence>
<dbReference type="PANTHER" id="PTHR45632:SF3">
    <property type="entry name" value="KELCH-LIKE PROTEIN 32"/>
    <property type="match status" value="1"/>
</dbReference>
<protein>
    <submittedName>
        <fullName evidence="1">Kelch 2</fullName>
    </submittedName>
</protein>
<dbReference type="SMART" id="SM00225">
    <property type="entry name" value="BTB"/>
    <property type="match status" value="1"/>
</dbReference>
<dbReference type="InterPro" id="IPR015915">
    <property type="entry name" value="Kelch-typ_b-propeller"/>
</dbReference>
<dbReference type="SMART" id="SM00875">
    <property type="entry name" value="BACK"/>
    <property type="match status" value="1"/>
</dbReference>
<proteinExistence type="predicted"/>
<dbReference type="SUPFAM" id="SSF54695">
    <property type="entry name" value="POZ domain"/>
    <property type="match status" value="1"/>
</dbReference>
<dbReference type="Pfam" id="PF00651">
    <property type="entry name" value="BTB"/>
    <property type="match status" value="1"/>
</dbReference>
<dbReference type="SMART" id="SM00612">
    <property type="entry name" value="Kelch"/>
    <property type="match status" value="5"/>
</dbReference>
<dbReference type="InterPro" id="IPR000210">
    <property type="entry name" value="BTB/POZ_dom"/>
</dbReference>
<dbReference type="SUPFAM" id="SSF117281">
    <property type="entry name" value="Kelch motif"/>
    <property type="match status" value="2"/>
</dbReference>
<dbReference type="Gene3D" id="2.120.10.80">
    <property type="entry name" value="Kelch-type beta propeller"/>
    <property type="match status" value="1"/>
</dbReference>
<organism evidence="1 2">
    <name type="scientific">Paramuricea clavata</name>
    <name type="common">Red gorgonian</name>
    <name type="synonym">Violescent sea-whip</name>
    <dbReference type="NCBI Taxonomy" id="317549"/>
    <lineage>
        <taxon>Eukaryota</taxon>
        <taxon>Metazoa</taxon>
        <taxon>Cnidaria</taxon>
        <taxon>Anthozoa</taxon>
        <taxon>Octocorallia</taxon>
        <taxon>Malacalcyonacea</taxon>
        <taxon>Plexauridae</taxon>
        <taxon>Paramuricea</taxon>
    </lineage>
</organism>
<dbReference type="EMBL" id="CACRXK020000373">
    <property type="protein sequence ID" value="CAB3981303.1"/>
    <property type="molecule type" value="Genomic_DNA"/>
</dbReference>